<dbReference type="CDD" id="cd06223">
    <property type="entry name" value="PRTases_typeI"/>
    <property type="match status" value="1"/>
</dbReference>
<gene>
    <name evidence="4" type="ORF">CNF02_00790</name>
</gene>
<feature type="domain" description="Phosphoribosyltransferase" evidence="3">
    <location>
        <begin position="17"/>
        <end position="165"/>
    </location>
</feature>
<dbReference type="InterPro" id="IPR029057">
    <property type="entry name" value="PRTase-like"/>
</dbReference>
<evidence type="ECO:0000259" key="3">
    <source>
        <dbReference type="Pfam" id="PF00156"/>
    </source>
</evidence>
<dbReference type="GO" id="GO:0032263">
    <property type="term" value="P:GMP salvage"/>
    <property type="evidence" value="ECO:0007669"/>
    <property type="project" value="TreeGrafter"/>
</dbReference>
<dbReference type="InterPro" id="IPR000836">
    <property type="entry name" value="PRTase_dom"/>
</dbReference>
<dbReference type="GO" id="GO:0032264">
    <property type="term" value="P:IMP salvage"/>
    <property type="evidence" value="ECO:0007669"/>
    <property type="project" value="TreeGrafter"/>
</dbReference>
<dbReference type="GO" id="GO:0000287">
    <property type="term" value="F:magnesium ion binding"/>
    <property type="evidence" value="ECO:0007669"/>
    <property type="project" value="TreeGrafter"/>
</dbReference>
<dbReference type="Proteomes" id="UP000219329">
    <property type="component" value="Unassembled WGS sequence"/>
</dbReference>
<reference evidence="4 5" key="1">
    <citation type="submission" date="2017-08" db="EMBL/GenBank/DDBJ databases">
        <title>Fine stratification of microbial communities through a metagenomic profile of the photic zone.</title>
        <authorList>
            <person name="Haro-Moreno J.M."/>
            <person name="Lopez-Perez M."/>
            <person name="De La Torre J."/>
            <person name="Picazo A."/>
            <person name="Camacho A."/>
            <person name="Rodriguez-Valera F."/>
        </authorList>
    </citation>
    <scope>NUCLEOTIDE SEQUENCE [LARGE SCALE GENOMIC DNA]</scope>
    <source>
        <strain evidence="4">MED-G28</strain>
    </source>
</reference>
<dbReference type="GO" id="GO:0046100">
    <property type="term" value="P:hypoxanthine metabolic process"/>
    <property type="evidence" value="ECO:0007669"/>
    <property type="project" value="TreeGrafter"/>
</dbReference>
<evidence type="ECO:0000256" key="2">
    <source>
        <dbReference type="ARBA" id="ARBA00049402"/>
    </source>
</evidence>
<dbReference type="NCBIfam" id="NF006605">
    <property type="entry name" value="PRK09162.1"/>
    <property type="match status" value="1"/>
</dbReference>
<dbReference type="Gene3D" id="3.40.50.2020">
    <property type="match status" value="1"/>
</dbReference>
<sequence length="187" mass="20971">MRNVTTAGIQEIANRADRLYSDTQVGAAIDKLAEQISAQLCNKNPIVLCVMNGGLILCGNLLTRLNFPLQIDTIQVSRYQERTTGSELQWNSYPMLELRERTVLIVDDIFDEGATMEAIVKHCKGEGAVEVYTAVLVNKVHDRKLTEMKADFVGLEVVDRYLFGYGMDYKGYLRNAKGIFAIADEDK</sequence>
<dbReference type="EMBL" id="NTJZ01000001">
    <property type="protein sequence ID" value="PDH35289.1"/>
    <property type="molecule type" value="Genomic_DNA"/>
</dbReference>
<dbReference type="AlphaFoldDB" id="A0A2A5WFM2"/>
<evidence type="ECO:0000313" key="5">
    <source>
        <dbReference type="Proteomes" id="UP000219329"/>
    </source>
</evidence>
<evidence type="ECO:0000256" key="1">
    <source>
        <dbReference type="ARBA" id="ARBA00048811"/>
    </source>
</evidence>
<dbReference type="InterPro" id="IPR050408">
    <property type="entry name" value="HGPRT"/>
</dbReference>
<accession>A0A2A5WFM2</accession>
<keyword evidence="4" id="KW-0808">Transferase</keyword>
<dbReference type="PANTHER" id="PTHR43340:SF1">
    <property type="entry name" value="HYPOXANTHINE PHOSPHORIBOSYLTRANSFERASE"/>
    <property type="match status" value="1"/>
</dbReference>
<dbReference type="SUPFAM" id="SSF53271">
    <property type="entry name" value="PRTase-like"/>
    <property type="match status" value="1"/>
</dbReference>
<dbReference type="GO" id="GO:0005829">
    <property type="term" value="C:cytosol"/>
    <property type="evidence" value="ECO:0007669"/>
    <property type="project" value="TreeGrafter"/>
</dbReference>
<protein>
    <submittedName>
        <fullName evidence="4">Hypoxanthine-guanine phosphoribosyltransferase</fullName>
    </submittedName>
</protein>
<comment type="catalytic activity">
    <reaction evidence="1">
        <text>GMP + diphosphate = guanine + 5-phospho-alpha-D-ribose 1-diphosphate</text>
        <dbReference type="Rhea" id="RHEA:25424"/>
        <dbReference type="ChEBI" id="CHEBI:16235"/>
        <dbReference type="ChEBI" id="CHEBI:33019"/>
        <dbReference type="ChEBI" id="CHEBI:58017"/>
        <dbReference type="ChEBI" id="CHEBI:58115"/>
        <dbReference type="EC" id="2.4.2.8"/>
    </reaction>
    <physiologicalReaction direction="right-to-left" evidence="1">
        <dbReference type="Rhea" id="RHEA:25426"/>
    </physiologicalReaction>
</comment>
<dbReference type="GO" id="GO:0004422">
    <property type="term" value="F:hypoxanthine phosphoribosyltransferase activity"/>
    <property type="evidence" value="ECO:0007669"/>
    <property type="project" value="TreeGrafter"/>
</dbReference>
<evidence type="ECO:0000313" key="4">
    <source>
        <dbReference type="EMBL" id="PDH35289.1"/>
    </source>
</evidence>
<dbReference type="Pfam" id="PF00156">
    <property type="entry name" value="Pribosyltran"/>
    <property type="match status" value="1"/>
</dbReference>
<dbReference type="GO" id="GO:0006178">
    <property type="term" value="P:guanine salvage"/>
    <property type="evidence" value="ECO:0007669"/>
    <property type="project" value="TreeGrafter"/>
</dbReference>
<keyword evidence="4" id="KW-0328">Glycosyltransferase</keyword>
<comment type="caution">
    <text evidence="4">The sequence shown here is derived from an EMBL/GenBank/DDBJ whole genome shotgun (WGS) entry which is preliminary data.</text>
</comment>
<dbReference type="PANTHER" id="PTHR43340">
    <property type="entry name" value="HYPOXANTHINE-GUANINE PHOSPHORIBOSYLTRANSFERASE"/>
    <property type="match status" value="1"/>
</dbReference>
<name>A0A2A5WFM2_9GAMM</name>
<comment type="catalytic activity">
    <reaction evidence="2">
        <text>IMP + diphosphate = hypoxanthine + 5-phospho-alpha-D-ribose 1-diphosphate</text>
        <dbReference type="Rhea" id="RHEA:17973"/>
        <dbReference type="ChEBI" id="CHEBI:17368"/>
        <dbReference type="ChEBI" id="CHEBI:33019"/>
        <dbReference type="ChEBI" id="CHEBI:58017"/>
        <dbReference type="ChEBI" id="CHEBI:58053"/>
        <dbReference type="EC" id="2.4.2.8"/>
    </reaction>
    <physiologicalReaction direction="right-to-left" evidence="2">
        <dbReference type="Rhea" id="RHEA:17975"/>
    </physiologicalReaction>
</comment>
<organism evidence="4 5">
    <name type="scientific">OM182 bacterium MED-G28</name>
    <dbReference type="NCBI Taxonomy" id="1986256"/>
    <lineage>
        <taxon>Bacteria</taxon>
        <taxon>Pseudomonadati</taxon>
        <taxon>Pseudomonadota</taxon>
        <taxon>Gammaproteobacteria</taxon>
        <taxon>OMG group</taxon>
        <taxon>OM182 clade</taxon>
    </lineage>
</organism>
<proteinExistence type="predicted"/>